<evidence type="ECO:0000313" key="4">
    <source>
        <dbReference type="EMBL" id="MBQ0853552.1"/>
    </source>
</evidence>
<gene>
    <name evidence="4" type="ORF">J8N05_35910</name>
</gene>
<name>A0A940Y5I4_9ACTN</name>
<dbReference type="SUPFAM" id="SSF56645">
    <property type="entry name" value="Acyl-CoA dehydrogenase NM domain-like"/>
    <property type="match status" value="1"/>
</dbReference>
<proteinExistence type="predicted"/>
<keyword evidence="5" id="KW-1185">Reference proteome</keyword>
<evidence type="ECO:0000259" key="2">
    <source>
        <dbReference type="Pfam" id="PF02771"/>
    </source>
</evidence>
<dbReference type="PANTHER" id="PTHR43884">
    <property type="entry name" value="ACYL-COA DEHYDROGENASE"/>
    <property type="match status" value="1"/>
</dbReference>
<dbReference type="Pfam" id="PF02771">
    <property type="entry name" value="Acyl-CoA_dh_N"/>
    <property type="match status" value="1"/>
</dbReference>
<dbReference type="Pfam" id="PF08028">
    <property type="entry name" value="Acyl-CoA_dh_2"/>
    <property type="match status" value="1"/>
</dbReference>
<feature type="domain" description="Acyl-CoA dehydrogenase C-terminal" evidence="3">
    <location>
        <begin position="241"/>
        <end position="374"/>
    </location>
</feature>
<keyword evidence="1" id="KW-0560">Oxidoreductase</keyword>
<dbReference type="AlphaFoldDB" id="A0A940Y5I4"/>
<sequence length="395" mass="42553">MVDAGIVARVRELRPLIRQNALRAEHDRRVPDEVVAALSGTGVHRMNVPARYGGYRTPLHTQVDVFAEIALACASTAWVTLSQAGVSYIAALFPDEAQDDFFTGPAGPDVRIGGTLVPGATAVPYDGGYRVDGASGFATGCHHADWHLLTATVVPADGRPQEGPPEILWLAVPMSELEILDDWDTTGLAGTGSNTVVARNISVPAHRVLPVAPMLAGSTPSKTNADDPFYRMPVLLLFCAWTAAAALGLGRAALTEFEERIHRRGITYTFHERQHEATVTHLQFAEAQLRISAAELVADRLIAEIETKARDGDPYTPLERSRIRAECGYLTRLCKEAVDLLASAAGASSLQRSVPLQRIARDINALTLHSFVNPATNLEIYGRVLSGVDPGTPFL</sequence>
<dbReference type="RefSeq" id="WP_210890633.1">
    <property type="nucleotide sequence ID" value="NZ_JAGPYQ010000002.1"/>
</dbReference>
<dbReference type="InterPro" id="IPR037069">
    <property type="entry name" value="AcylCoA_DH/ox_N_sf"/>
</dbReference>
<protein>
    <submittedName>
        <fullName evidence="4">Flavin-dependent monooxygenase</fullName>
    </submittedName>
</protein>
<evidence type="ECO:0000259" key="3">
    <source>
        <dbReference type="Pfam" id="PF08028"/>
    </source>
</evidence>
<dbReference type="GO" id="GO:0003995">
    <property type="term" value="F:acyl-CoA dehydrogenase activity"/>
    <property type="evidence" value="ECO:0007669"/>
    <property type="project" value="TreeGrafter"/>
</dbReference>
<dbReference type="Gene3D" id="2.40.110.10">
    <property type="entry name" value="Butyryl-CoA Dehydrogenase, subunit A, domain 2"/>
    <property type="match status" value="1"/>
</dbReference>
<dbReference type="Proteomes" id="UP000677413">
    <property type="component" value="Unassembled WGS sequence"/>
</dbReference>
<reference evidence="4 5" key="1">
    <citation type="submission" date="2021-04" db="EMBL/GenBank/DDBJ databases">
        <authorList>
            <person name="Tang X."/>
            <person name="Zhou X."/>
            <person name="Chen X."/>
            <person name="Cernava T."/>
            <person name="Zhang C."/>
        </authorList>
    </citation>
    <scope>NUCLEOTIDE SEQUENCE [LARGE SCALE GENOMIC DNA]</scope>
    <source>
        <strain evidence="4 5">BH-SS-21</strain>
    </source>
</reference>
<dbReference type="PIRSF" id="PIRSF016578">
    <property type="entry name" value="HsaA"/>
    <property type="match status" value="1"/>
</dbReference>
<dbReference type="GO" id="GO:0004497">
    <property type="term" value="F:monooxygenase activity"/>
    <property type="evidence" value="ECO:0007669"/>
    <property type="project" value="UniProtKB-KW"/>
</dbReference>
<dbReference type="CDD" id="cd01159">
    <property type="entry name" value="NcnH"/>
    <property type="match status" value="1"/>
</dbReference>
<dbReference type="PANTHER" id="PTHR43884:SF12">
    <property type="entry name" value="ISOVALERYL-COA DEHYDROGENASE, MITOCHONDRIAL-RELATED"/>
    <property type="match status" value="1"/>
</dbReference>
<evidence type="ECO:0000256" key="1">
    <source>
        <dbReference type="ARBA" id="ARBA00023002"/>
    </source>
</evidence>
<keyword evidence="4" id="KW-0503">Monooxygenase</keyword>
<dbReference type="InterPro" id="IPR013786">
    <property type="entry name" value="AcylCoA_DH/ox_N"/>
</dbReference>
<dbReference type="SUPFAM" id="SSF47203">
    <property type="entry name" value="Acyl-CoA dehydrogenase C-terminal domain-like"/>
    <property type="match status" value="1"/>
</dbReference>
<dbReference type="GO" id="GO:0050660">
    <property type="term" value="F:flavin adenine dinucleotide binding"/>
    <property type="evidence" value="ECO:0007669"/>
    <property type="project" value="InterPro"/>
</dbReference>
<accession>A0A940Y5I4</accession>
<dbReference type="Gene3D" id="1.20.140.10">
    <property type="entry name" value="Butyryl-CoA Dehydrogenase, subunit A, domain 3"/>
    <property type="match status" value="1"/>
</dbReference>
<dbReference type="EMBL" id="JAGPYQ010000002">
    <property type="protein sequence ID" value="MBQ0853552.1"/>
    <property type="molecule type" value="Genomic_DNA"/>
</dbReference>
<dbReference type="InterPro" id="IPR046373">
    <property type="entry name" value="Acyl-CoA_Oxase/DH_mid-dom_sf"/>
</dbReference>
<comment type="caution">
    <text evidence="4">The sequence shown here is derived from an EMBL/GenBank/DDBJ whole genome shotgun (WGS) entry which is preliminary data.</text>
</comment>
<dbReference type="InterPro" id="IPR013107">
    <property type="entry name" value="Acyl-CoA_DH_C"/>
</dbReference>
<dbReference type="InterPro" id="IPR036250">
    <property type="entry name" value="AcylCo_DH-like_C"/>
</dbReference>
<feature type="domain" description="Acyl-CoA dehydrogenase/oxidase N-terminal" evidence="2">
    <location>
        <begin position="17"/>
        <end position="98"/>
    </location>
</feature>
<evidence type="ECO:0000313" key="5">
    <source>
        <dbReference type="Proteomes" id="UP000677413"/>
    </source>
</evidence>
<dbReference type="InterPro" id="IPR009100">
    <property type="entry name" value="AcylCoA_DH/oxidase_NM_dom_sf"/>
</dbReference>
<dbReference type="Gene3D" id="1.10.540.10">
    <property type="entry name" value="Acyl-CoA dehydrogenase/oxidase, N-terminal domain"/>
    <property type="match status" value="1"/>
</dbReference>
<organism evidence="4 5">
    <name type="scientific">Streptomyces liliiviolaceus</name>
    <dbReference type="NCBI Taxonomy" id="2823109"/>
    <lineage>
        <taxon>Bacteria</taxon>
        <taxon>Bacillati</taxon>
        <taxon>Actinomycetota</taxon>
        <taxon>Actinomycetes</taxon>
        <taxon>Kitasatosporales</taxon>
        <taxon>Streptomycetaceae</taxon>
        <taxon>Streptomyces</taxon>
    </lineage>
</organism>